<evidence type="ECO:0000256" key="1">
    <source>
        <dbReference type="ARBA" id="ARBA00004651"/>
    </source>
</evidence>
<dbReference type="PANTHER" id="PTHR30250:SF21">
    <property type="entry name" value="LIPID II FLIPPASE MURJ"/>
    <property type="match status" value="1"/>
</dbReference>
<organism evidence="7 8">
    <name type="scientific">Lachnospira intestinalis</name>
    <dbReference type="NCBI Taxonomy" id="3133158"/>
    <lineage>
        <taxon>Bacteria</taxon>
        <taxon>Bacillati</taxon>
        <taxon>Bacillota</taxon>
        <taxon>Clostridia</taxon>
        <taxon>Lachnospirales</taxon>
        <taxon>Lachnospiraceae</taxon>
        <taxon>Lachnospira</taxon>
    </lineage>
</organism>
<feature type="transmembrane region" description="Helical" evidence="6">
    <location>
        <begin position="124"/>
        <end position="144"/>
    </location>
</feature>
<dbReference type="PIRSF" id="PIRSF038958">
    <property type="entry name" value="PG_synth_SpoVB"/>
    <property type="match status" value="1"/>
</dbReference>
<protein>
    <submittedName>
        <fullName evidence="7">Oligosaccharide flippase family protein</fullName>
    </submittedName>
</protein>
<gene>
    <name evidence="7" type="ORF">WMO37_13495</name>
</gene>
<keyword evidence="4 6" id="KW-1133">Transmembrane helix</keyword>
<dbReference type="PANTHER" id="PTHR30250">
    <property type="entry name" value="PST FAMILY PREDICTED COLANIC ACID TRANSPORTER"/>
    <property type="match status" value="1"/>
</dbReference>
<evidence type="ECO:0000313" key="8">
    <source>
        <dbReference type="Proteomes" id="UP001546774"/>
    </source>
</evidence>
<evidence type="ECO:0000256" key="4">
    <source>
        <dbReference type="ARBA" id="ARBA00022989"/>
    </source>
</evidence>
<evidence type="ECO:0000256" key="2">
    <source>
        <dbReference type="ARBA" id="ARBA00022475"/>
    </source>
</evidence>
<evidence type="ECO:0000256" key="3">
    <source>
        <dbReference type="ARBA" id="ARBA00022692"/>
    </source>
</evidence>
<dbReference type="EMBL" id="JBBMFS010000015">
    <property type="protein sequence ID" value="MEQ2556005.1"/>
    <property type="molecule type" value="Genomic_DNA"/>
</dbReference>
<sequence length="500" mass="55113">MNFSFNKNAVLKGTVILTLAGIISRIAGFFYRIFLTRQIGADGIGMFQLVTPVLGIAFALCSAGIQTAISRFCAAKKFQSTWLFAGLAVALPLSVLFTFFTYAYADFIAVRIFLNKDCSRFIRILAIAVPFCTFHNCVNGYYLGKKQAGLPAFSQLFEQFARIGAVYLYTVYCTQNERPVSVLCAVYGNLAGEAASCLICILALLIDKTVTFRFHSLPECIKKTVVFSIPLTANRLLMHLLQSGESILIPAQLVLFGNTQNEALSIYGILMGMSLPLILFPSAITNSMAVMLLPEVSGAQADGDNARIVHTLNRSLQICMAMGFLSTALFLFYGAKMGAILFKEPLVENFVMILAWLCPFYYLTTTLGSILNGLGCTTLTCVQTIAGILVRIAFLVLLVPKTGIRGYLIGTLVSQILVCIAHFLYLNHLFHIGFPVWKYILQPLLYTAVSILFSQMFCRLLLFLGTDSLFFRLFTGACCAVFIFAVLIKSSFLTAERTRL</sequence>
<keyword evidence="5 6" id="KW-0472">Membrane</keyword>
<dbReference type="Proteomes" id="UP001546774">
    <property type="component" value="Unassembled WGS sequence"/>
</dbReference>
<keyword evidence="3 6" id="KW-0812">Transmembrane</keyword>
<feature type="transmembrane region" description="Helical" evidence="6">
    <location>
        <begin position="469"/>
        <end position="488"/>
    </location>
</feature>
<comment type="caution">
    <text evidence="7">The sequence shown here is derived from an EMBL/GenBank/DDBJ whole genome shotgun (WGS) entry which is preliminary data.</text>
</comment>
<proteinExistence type="predicted"/>
<feature type="transmembrane region" description="Helical" evidence="6">
    <location>
        <begin position="81"/>
        <end position="104"/>
    </location>
</feature>
<dbReference type="InterPro" id="IPR002797">
    <property type="entry name" value="Polysacc_synth"/>
</dbReference>
<reference evidence="7" key="1">
    <citation type="submission" date="2024-03" db="EMBL/GenBank/DDBJ databases">
        <title>Human intestinal bacterial collection.</title>
        <authorList>
            <person name="Pauvert C."/>
            <person name="Hitch T.C.A."/>
            <person name="Clavel T."/>
        </authorList>
    </citation>
    <scope>NUCLEOTIDE SEQUENCE [LARGE SCALE GENOMIC DNA]</scope>
    <source>
        <strain evidence="7">CLA-AA-H89B</strain>
    </source>
</reference>
<accession>A0ABV1H8F4</accession>
<comment type="subcellular location">
    <subcellularLocation>
        <location evidence="1">Cell membrane</location>
        <topology evidence="1">Multi-pass membrane protein</topology>
    </subcellularLocation>
</comment>
<feature type="transmembrane region" description="Helical" evidence="6">
    <location>
        <begin position="406"/>
        <end position="424"/>
    </location>
</feature>
<keyword evidence="8" id="KW-1185">Reference proteome</keyword>
<evidence type="ECO:0000313" key="7">
    <source>
        <dbReference type="EMBL" id="MEQ2556005.1"/>
    </source>
</evidence>
<evidence type="ECO:0000256" key="6">
    <source>
        <dbReference type="SAM" id="Phobius"/>
    </source>
</evidence>
<name>A0ABV1H8F4_9FIRM</name>
<feature type="transmembrane region" description="Helical" evidence="6">
    <location>
        <begin position="346"/>
        <end position="364"/>
    </location>
</feature>
<feature type="transmembrane region" description="Helical" evidence="6">
    <location>
        <begin position="264"/>
        <end position="284"/>
    </location>
</feature>
<feature type="transmembrane region" description="Helical" evidence="6">
    <location>
        <begin position="15"/>
        <end position="34"/>
    </location>
</feature>
<feature type="transmembrane region" description="Helical" evidence="6">
    <location>
        <begin position="444"/>
        <end position="462"/>
    </location>
</feature>
<feature type="transmembrane region" description="Helical" evidence="6">
    <location>
        <begin position="315"/>
        <end position="334"/>
    </location>
</feature>
<keyword evidence="2" id="KW-1003">Cell membrane</keyword>
<feature type="transmembrane region" description="Helical" evidence="6">
    <location>
        <begin position="46"/>
        <end position="69"/>
    </location>
</feature>
<feature type="transmembrane region" description="Helical" evidence="6">
    <location>
        <begin position="186"/>
        <end position="206"/>
    </location>
</feature>
<evidence type="ECO:0000256" key="5">
    <source>
        <dbReference type="ARBA" id="ARBA00023136"/>
    </source>
</evidence>
<dbReference type="Pfam" id="PF01943">
    <property type="entry name" value="Polysacc_synt"/>
    <property type="match status" value="1"/>
</dbReference>
<feature type="transmembrane region" description="Helical" evidence="6">
    <location>
        <begin position="370"/>
        <end position="399"/>
    </location>
</feature>
<dbReference type="InterPro" id="IPR050833">
    <property type="entry name" value="Poly_Biosynth_Transport"/>
</dbReference>
<dbReference type="InterPro" id="IPR024923">
    <property type="entry name" value="PG_synth_SpoVB"/>
</dbReference>